<dbReference type="Proteomes" id="UP000469870">
    <property type="component" value="Unassembled WGS sequence"/>
</dbReference>
<accession>A0A844BK88</accession>
<name>A0A844BK88_9LACT</name>
<protein>
    <submittedName>
        <fullName evidence="1">Uncharacterized protein</fullName>
    </submittedName>
</protein>
<evidence type="ECO:0000313" key="2">
    <source>
        <dbReference type="Proteomes" id="UP000469870"/>
    </source>
</evidence>
<sequence length="94" mass="11217">MIYQTLYFDQLIVFHGGGRFQSLTDGHVFPAQSLNYDFEQSEVVRASSAVKKIDYLYFVNKSEEQKECRPADRHDLNALWYYFNRRVTWDTTLH</sequence>
<reference evidence="1 2" key="1">
    <citation type="submission" date="2019-11" db="EMBL/GenBank/DDBJ databases">
        <title>Characterisation of Fundicoccus ignavus gen. nov. sp. nov., a novel genus of the family Aerococcaceae isolated from bulk tank milk.</title>
        <authorList>
            <person name="Siebert A."/>
            <person name="Huptas C."/>
            <person name="Wenning M."/>
            <person name="Scherer S."/>
            <person name="Doll E.V."/>
        </authorList>
    </citation>
    <scope>NUCLEOTIDE SEQUENCE [LARGE SCALE GENOMIC DNA]</scope>
    <source>
        <strain evidence="1 2">DSM 109653</strain>
    </source>
</reference>
<organism evidence="1 2">
    <name type="scientific">Fundicoccus ignavus</name>
    <dbReference type="NCBI Taxonomy" id="2664442"/>
    <lineage>
        <taxon>Bacteria</taxon>
        <taxon>Bacillati</taxon>
        <taxon>Bacillota</taxon>
        <taxon>Bacilli</taxon>
        <taxon>Lactobacillales</taxon>
        <taxon>Aerococcaceae</taxon>
        <taxon>Fundicoccus</taxon>
    </lineage>
</organism>
<evidence type="ECO:0000313" key="1">
    <source>
        <dbReference type="EMBL" id="MRI82340.1"/>
    </source>
</evidence>
<dbReference type="EMBL" id="WJQR01000010">
    <property type="protein sequence ID" value="MRI82340.1"/>
    <property type="molecule type" value="Genomic_DNA"/>
</dbReference>
<dbReference type="AlphaFoldDB" id="A0A844BK88"/>
<dbReference type="RefSeq" id="WP_153862454.1">
    <property type="nucleotide sequence ID" value="NZ_WJQR01000010.1"/>
</dbReference>
<gene>
    <name evidence="1" type="ORF">GIY11_10000</name>
</gene>
<comment type="caution">
    <text evidence="1">The sequence shown here is derived from an EMBL/GenBank/DDBJ whole genome shotgun (WGS) entry which is preliminary data.</text>
</comment>
<proteinExistence type="predicted"/>